<comment type="similarity">
    <text evidence="2">Belongs to the membrane fusion protein (MFP) (TC 8.A.1) family.</text>
</comment>
<dbReference type="RefSeq" id="WP_034221503.1">
    <property type="nucleotide sequence ID" value="NZ_AVCJ01000005.1"/>
</dbReference>
<evidence type="ECO:0000313" key="6">
    <source>
        <dbReference type="Proteomes" id="UP000029085"/>
    </source>
</evidence>
<dbReference type="Gene3D" id="2.40.420.20">
    <property type="match status" value="1"/>
</dbReference>
<reference evidence="5 6" key="2">
    <citation type="journal article" date="2015" name="Stand. Genomic Sci.">
        <title>High quality draft genomic sequence of Arenimonas donghaensis DSM 18148(T).</title>
        <authorList>
            <person name="Chen F."/>
            <person name="Wang H."/>
            <person name="Cao Y."/>
            <person name="Li X."/>
            <person name="Wang G."/>
        </authorList>
    </citation>
    <scope>NUCLEOTIDE SEQUENCE [LARGE SCALE GENOMIC DNA]</scope>
    <source>
        <strain evidence="5 6">HO3-R19</strain>
    </source>
</reference>
<dbReference type="GO" id="GO:0016020">
    <property type="term" value="C:membrane"/>
    <property type="evidence" value="ECO:0007669"/>
    <property type="project" value="InterPro"/>
</dbReference>
<feature type="coiled-coil region" evidence="4">
    <location>
        <begin position="113"/>
        <end position="140"/>
    </location>
</feature>
<comment type="subcellular location">
    <subcellularLocation>
        <location evidence="1">Cell envelope</location>
    </subcellularLocation>
</comment>
<dbReference type="PANTHER" id="PTHR32347:SF14">
    <property type="entry name" value="EFFLUX SYSTEM COMPONENT YKNX-RELATED"/>
    <property type="match status" value="1"/>
</dbReference>
<evidence type="ECO:0000256" key="4">
    <source>
        <dbReference type="SAM" id="Coils"/>
    </source>
</evidence>
<name>A0A087MK76_9GAMM</name>
<dbReference type="PROSITE" id="PS51318">
    <property type="entry name" value="TAT"/>
    <property type="match status" value="1"/>
</dbReference>
<evidence type="ECO:0000256" key="3">
    <source>
        <dbReference type="ARBA" id="ARBA00023054"/>
    </source>
</evidence>
<keyword evidence="6" id="KW-1185">Reference proteome</keyword>
<feature type="coiled-coil region" evidence="4">
    <location>
        <begin position="215"/>
        <end position="242"/>
    </location>
</feature>
<dbReference type="InterPro" id="IPR050465">
    <property type="entry name" value="UPF0194_transport"/>
</dbReference>
<protein>
    <submittedName>
        <fullName evidence="5">Uncharacterized protein</fullName>
    </submittedName>
</protein>
<dbReference type="InterPro" id="IPR006311">
    <property type="entry name" value="TAT_signal"/>
</dbReference>
<dbReference type="PANTHER" id="PTHR32347">
    <property type="entry name" value="EFFLUX SYSTEM COMPONENT YKNX-RELATED"/>
    <property type="match status" value="1"/>
</dbReference>
<evidence type="ECO:0000313" key="5">
    <source>
        <dbReference type="EMBL" id="KFL37279.1"/>
    </source>
</evidence>
<organism evidence="5 6">
    <name type="scientific">Arenimonas donghaensis DSM 18148 = HO3-R19</name>
    <dbReference type="NCBI Taxonomy" id="1121014"/>
    <lineage>
        <taxon>Bacteria</taxon>
        <taxon>Pseudomonadati</taxon>
        <taxon>Pseudomonadota</taxon>
        <taxon>Gammaproteobacteria</taxon>
        <taxon>Lysobacterales</taxon>
        <taxon>Lysobacteraceae</taxon>
        <taxon>Arenimonas</taxon>
    </lineage>
</organism>
<dbReference type="NCBIfam" id="TIGR01730">
    <property type="entry name" value="RND_mfp"/>
    <property type="match status" value="1"/>
</dbReference>
<proteinExistence type="inferred from homology"/>
<dbReference type="PATRIC" id="fig|1121014.3.peg.876"/>
<comment type="caution">
    <text evidence="5">The sequence shown here is derived from an EMBL/GenBank/DDBJ whole genome shotgun (WGS) entry which is preliminary data.</text>
</comment>
<gene>
    <name evidence="5" type="ORF">N788_10590</name>
</gene>
<dbReference type="GO" id="GO:0030313">
    <property type="term" value="C:cell envelope"/>
    <property type="evidence" value="ECO:0007669"/>
    <property type="project" value="UniProtKB-SubCell"/>
</dbReference>
<sequence>MIRDTSAQDRSLSPAQAPRSRRPLLLAAGAVLALLLLAWVASGWLGSARAVSADRLRIAPVERGLLVRDATANGRVVAAISPTLYAPAGGTVTLKILAGDTVASGDVMAVIDSPELQNELQREQATLAQLEAEVARQRILARKASLLARREADDAEVTRLAALRDLQRAQRGFELGAIAEVEYLRAKDAMASADIRSKHAGTAATLETQDVSLGLKTQEQALERQRLLTANLERRVDELNVRAPVDGIIGTLNVADRAVVVANTPLMTVVDLSRLEVELEMPESYAEDLGLGMTAEVRIGGTAATGTISAISPEVVNNQVLARVRFDGEQPAGLRQNQRVSARVLFEEKPDVVKVARGPFVEALGGRAAYVVEDGIAVRRPIVLGATSVGEVEILEGLQPGERIVISGTNTFEDAERVAIND</sequence>
<dbReference type="STRING" id="1121014.N788_10590"/>
<dbReference type="SUPFAM" id="SSF111369">
    <property type="entry name" value="HlyD-like secretion proteins"/>
    <property type="match status" value="1"/>
</dbReference>
<evidence type="ECO:0000256" key="1">
    <source>
        <dbReference type="ARBA" id="ARBA00004196"/>
    </source>
</evidence>
<dbReference type="OrthoDB" id="5752864at2"/>
<dbReference type="Gene3D" id="2.40.50.100">
    <property type="match status" value="1"/>
</dbReference>
<dbReference type="Gene3D" id="2.40.30.170">
    <property type="match status" value="1"/>
</dbReference>
<dbReference type="Gene3D" id="1.10.287.470">
    <property type="entry name" value="Helix hairpin bin"/>
    <property type="match status" value="1"/>
</dbReference>
<dbReference type="EMBL" id="AVCJ01000005">
    <property type="protein sequence ID" value="KFL37279.1"/>
    <property type="molecule type" value="Genomic_DNA"/>
</dbReference>
<dbReference type="InterPro" id="IPR006143">
    <property type="entry name" value="RND_pump_MFP"/>
</dbReference>
<keyword evidence="3 4" id="KW-0175">Coiled coil</keyword>
<dbReference type="Proteomes" id="UP000029085">
    <property type="component" value="Unassembled WGS sequence"/>
</dbReference>
<dbReference type="GO" id="GO:0022857">
    <property type="term" value="F:transmembrane transporter activity"/>
    <property type="evidence" value="ECO:0007669"/>
    <property type="project" value="InterPro"/>
</dbReference>
<evidence type="ECO:0000256" key="2">
    <source>
        <dbReference type="ARBA" id="ARBA00009477"/>
    </source>
</evidence>
<reference evidence="6" key="1">
    <citation type="submission" date="2013-08" db="EMBL/GenBank/DDBJ databases">
        <title>Genome sequencing of Arenimonas donghaensis.</title>
        <authorList>
            <person name="Chen F."/>
            <person name="Wang G."/>
        </authorList>
    </citation>
    <scope>NUCLEOTIDE SEQUENCE [LARGE SCALE GENOMIC DNA]</scope>
    <source>
        <strain evidence="6">HO3-R19</strain>
    </source>
</reference>
<accession>A0A087MK76</accession>
<dbReference type="AlphaFoldDB" id="A0A087MK76"/>